<evidence type="ECO:0000313" key="2">
    <source>
        <dbReference type="EMBL" id="KAG9445656.1"/>
    </source>
</evidence>
<evidence type="ECO:0000256" key="1">
    <source>
        <dbReference type="SAM" id="SignalP"/>
    </source>
</evidence>
<dbReference type="PANTHER" id="PTHR33210:SF16">
    <property type="entry name" value="OS04G0517000 PROTEIN"/>
    <property type="match status" value="1"/>
</dbReference>
<organism evidence="2 3">
    <name type="scientific">Aristolochia fimbriata</name>
    <name type="common">White veined hardy Dutchman's pipe vine</name>
    <dbReference type="NCBI Taxonomy" id="158543"/>
    <lineage>
        <taxon>Eukaryota</taxon>
        <taxon>Viridiplantae</taxon>
        <taxon>Streptophyta</taxon>
        <taxon>Embryophyta</taxon>
        <taxon>Tracheophyta</taxon>
        <taxon>Spermatophyta</taxon>
        <taxon>Magnoliopsida</taxon>
        <taxon>Magnoliidae</taxon>
        <taxon>Piperales</taxon>
        <taxon>Aristolochiaceae</taxon>
        <taxon>Aristolochia</taxon>
    </lineage>
</organism>
<sequence length="158" mass="17460">MARSRLVCGLCFILLWVALAFAVTDARVPATTEAGGFGFVYTRSKGRCTPQFWSSRREAWPKMAPQRSSVSKIFGSQVMERFRAELTLLEAAERNDEAGDAFARLLKQSTASLLNSYSRKGFPYSAWEVKTLLIQALVSEEAAALQADRFAAANHACN</sequence>
<dbReference type="Proteomes" id="UP000825729">
    <property type="component" value="Unassembled WGS sequence"/>
</dbReference>
<dbReference type="EMBL" id="JAINDJ010000005">
    <property type="protein sequence ID" value="KAG9445656.1"/>
    <property type="molecule type" value="Genomic_DNA"/>
</dbReference>
<feature type="chain" id="PRO_5043462404" evidence="1">
    <location>
        <begin position="23"/>
        <end position="158"/>
    </location>
</feature>
<dbReference type="InterPro" id="IPR039923">
    <property type="entry name" value="Protodermal_1"/>
</dbReference>
<reference evidence="2 3" key="1">
    <citation type="submission" date="2021-07" db="EMBL/GenBank/DDBJ databases">
        <title>The Aristolochia fimbriata genome: insights into angiosperm evolution, floral development and chemical biosynthesis.</title>
        <authorList>
            <person name="Jiao Y."/>
        </authorList>
    </citation>
    <scope>NUCLEOTIDE SEQUENCE [LARGE SCALE GENOMIC DNA]</scope>
    <source>
        <strain evidence="2">IBCAS-2021</strain>
        <tissue evidence="2">Leaf</tissue>
    </source>
</reference>
<name>A0AAV7EB79_ARIFI</name>
<keyword evidence="3" id="KW-1185">Reference proteome</keyword>
<evidence type="ECO:0000313" key="3">
    <source>
        <dbReference type="Proteomes" id="UP000825729"/>
    </source>
</evidence>
<dbReference type="PANTHER" id="PTHR33210">
    <property type="entry name" value="PROTODERMAL FACTOR 1"/>
    <property type="match status" value="1"/>
</dbReference>
<protein>
    <submittedName>
        <fullName evidence="2">Uncharacterized protein</fullName>
    </submittedName>
</protein>
<feature type="signal peptide" evidence="1">
    <location>
        <begin position="1"/>
        <end position="22"/>
    </location>
</feature>
<comment type="caution">
    <text evidence="2">The sequence shown here is derived from an EMBL/GenBank/DDBJ whole genome shotgun (WGS) entry which is preliminary data.</text>
</comment>
<proteinExistence type="predicted"/>
<dbReference type="AlphaFoldDB" id="A0AAV7EB79"/>
<gene>
    <name evidence="2" type="ORF">H6P81_011784</name>
</gene>
<accession>A0AAV7EB79</accession>
<keyword evidence="1" id="KW-0732">Signal</keyword>